<sequence length="394" mass="46228">MEILPQNSEEKTLPTETTLKVLEMMNQNGVRESLLKQLSQDAGFTKFCEKVFNCKQRQEAEIKAWSQFWEFMNNLTAFMLVAQCKSLSDRDHKAPEKRILEQKQQTEFQRSYISTLKKKYSVLYEKYLFPKSERFDRSLIGEIWYNFYKRDLEKEDNYGLSLLIDRRQDPNLIRAIRKLKYEIQSTRIKNRVYNPFRKFVSCNWTSVSLFSMNKNQAASKMFLENSFPAKVSRLTLGNEIPNSNPKKIPISIYMKLISRVCSRVHTAPLATSYVKFYKFEIKQSQLRKLFCLCSNKTEFGLTSCKIHTETTFDLSKPLKTCSIEILNLNQSGLTELSNWGENPEYFENLLTALSNSPSFVESIKEMYLNKVGIPEYILKKMLKEHNLSHIILVL</sequence>
<evidence type="ECO:0000313" key="1">
    <source>
        <dbReference type="EMBL" id="CAI2369384.1"/>
    </source>
</evidence>
<dbReference type="EMBL" id="CAMPGE010010537">
    <property type="protein sequence ID" value="CAI2369384.1"/>
    <property type="molecule type" value="Genomic_DNA"/>
</dbReference>
<gene>
    <name evidence="1" type="ORF">ECRASSUSDP1_LOCUS10683</name>
</gene>
<protein>
    <submittedName>
        <fullName evidence="1">Uncharacterized protein</fullName>
    </submittedName>
</protein>
<proteinExistence type="predicted"/>
<reference evidence="1" key="1">
    <citation type="submission" date="2023-07" db="EMBL/GenBank/DDBJ databases">
        <authorList>
            <consortium name="AG Swart"/>
            <person name="Singh M."/>
            <person name="Singh A."/>
            <person name="Seah K."/>
            <person name="Emmerich C."/>
        </authorList>
    </citation>
    <scope>NUCLEOTIDE SEQUENCE</scope>
    <source>
        <strain evidence="1">DP1</strain>
    </source>
</reference>
<comment type="caution">
    <text evidence="1">The sequence shown here is derived from an EMBL/GenBank/DDBJ whole genome shotgun (WGS) entry which is preliminary data.</text>
</comment>
<evidence type="ECO:0000313" key="2">
    <source>
        <dbReference type="Proteomes" id="UP001295684"/>
    </source>
</evidence>
<dbReference type="SUPFAM" id="SSF52047">
    <property type="entry name" value="RNI-like"/>
    <property type="match status" value="1"/>
</dbReference>
<name>A0AAD1XAQ1_EUPCR</name>
<dbReference type="Proteomes" id="UP001295684">
    <property type="component" value="Unassembled WGS sequence"/>
</dbReference>
<dbReference type="AlphaFoldDB" id="A0AAD1XAQ1"/>
<organism evidence="1 2">
    <name type="scientific">Euplotes crassus</name>
    <dbReference type="NCBI Taxonomy" id="5936"/>
    <lineage>
        <taxon>Eukaryota</taxon>
        <taxon>Sar</taxon>
        <taxon>Alveolata</taxon>
        <taxon>Ciliophora</taxon>
        <taxon>Intramacronucleata</taxon>
        <taxon>Spirotrichea</taxon>
        <taxon>Hypotrichia</taxon>
        <taxon>Euplotida</taxon>
        <taxon>Euplotidae</taxon>
        <taxon>Moneuplotes</taxon>
    </lineage>
</organism>
<accession>A0AAD1XAQ1</accession>
<keyword evidence="2" id="KW-1185">Reference proteome</keyword>